<keyword evidence="4 6" id="KW-1133">Transmembrane helix</keyword>
<dbReference type="Pfam" id="PF07963">
    <property type="entry name" value="N_methyl"/>
    <property type="match status" value="1"/>
</dbReference>
<keyword evidence="5 6" id="KW-0472">Membrane</keyword>
<dbReference type="PANTHER" id="PTHR30093:SF44">
    <property type="entry name" value="TYPE II SECRETION SYSTEM CORE PROTEIN G"/>
    <property type="match status" value="1"/>
</dbReference>
<comment type="subcellular location">
    <subcellularLocation>
        <location evidence="1">Membrane</location>
        <topology evidence="1">Single-pass membrane protein</topology>
    </subcellularLocation>
</comment>
<evidence type="ECO:0000256" key="3">
    <source>
        <dbReference type="ARBA" id="ARBA00022692"/>
    </source>
</evidence>
<dbReference type="EMBL" id="AMFJ01000380">
    <property type="protein sequence ID" value="EKE28056.1"/>
    <property type="molecule type" value="Genomic_DNA"/>
</dbReference>
<dbReference type="PANTHER" id="PTHR30093">
    <property type="entry name" value="GENERAL SECRETION PATHWAY PROTEIN G"/>
    <property type="match status" value="1"/>
</dbReference>
<evidence type="ECO:0000256" key="5">
    <source>
        <dbReference type="ARBA" id="ARBA00023136"/>
    </source>
</evidence>
<dbReference type="InterPro" id="IPR012902">
    <property type="entry name" value="N_methyl_site"/>
</dbReference>
<dbReference type="SUPFAM" id="SSF54523">
    <property type="entry name" value="Pili subunits"/>
    <property type="match status" value="1"/>
</dbReference>
<evidence type="ECO:0000256" key="1">
    <source>
        <dbReference type="ARBA" id="ARBA00004167"/>
    </source>
</evidence>
<evidence type="ECO:0000256" key="2">
    <source>
        <dbReference type="ARBA" id="ARBA00022481"/>
    </source>
</evidence>
<dbReference type="PROSITE" id="PS00409">
    <property type="entry name" value="PROKAR_NTER_METHYL"/>
    <property type="match status" value="1"/>
</dbReference>
<accession>K2FA93</accession>
<keyword evidence="2" id="KW-0488">Methylation</keyword>
<protein>
    <submittedName>
        <fullName evidence="7">Uncharacterized protein</fullName>
    </submittedName>
</protein>
<proteinExistence type="predicted"/>
<sequence length="494" mass="57799">MIHNIKSDSSFKRKGFTLVELIVVIVILSILATIAFLSFSSQSASARDSTRLSDMSNIAKWLSVNYALSGKYPLPDSKVDITATWITLIYQWYAWSNVLNMIKLSSWWKDPLDTTTYYTYSTNLSQTKFELLWFLEDWSNSALSYIPQLKFVIPGSIGDPDSSIAKLDSRFHGNDSPLVWLANADPSSYSWRFVITKWDQLWILLSSVTKLPVQETWTWVDILKTSTPYIAQYTSTASEIWTWQVLSKIVSVARTFKTCKEIFDIYWSSTVSWYYKINPTNNKEIDAYCDMSFDWWWWTRVIYMPFELNVNNPIINYSSWAYYSQYEEFSNYSKLFSEVELKTELWKYSKCQLSTIAPTWKSSLYLCNSNTINVNGSVYTQDLTNICFMDSSTCKVANAPTNLWVKTWNPTYSSWTYWLVLGEFKPLITQEISNYNISNRWCSAPTSPDVITWMTWWDHFGCNTNQNMKYWWKNTVSFISGSWVTDTELHLMLR</sequence>
<gene>
    <name evidence="7" type="ORF">ACD_3C00106G0015</name>
</gene>
<evidence type="ECO:0000256" key="6">
    <source>
        <dbReference type="SAM" id="Phobius"/>
    </source>
</evidence>
<comment type="caution">
    <text evidence="7">The sequence shown here is derived from an EMBL/GenBank/DDBJ whole genome shotgun (WGS) entry which is preliminary data.</text>
</comment>
<dbReference type="InterPro" id="IPR045584">
    <property type="entry name" value="Pilin-like"/>
</dbReference>
<keyword evidence="3 6" id="KW-0812">Transmembrane</keyword>
<evidence type="ECO:0000313" key="7">
    <source>
        <dbReference type="EMBL" id="EKE28056.1"/>
    </source>
</evidence>
<dbReference type="Gene3D" id="3.30.700.10">
    <property type="entry name" value="Glycoprotein, Type 4 Pilin"/>
    <property type="match status" value="1"/>
</dbReference>
<organism evidence="7">
    <name type="scientific">uncultured bacterium</name>
    <name type="common">gcode 4</name>
    <dbReference type="NCBI Taxonomy" id="1234023"/>
    <lineage>
        <taxon>Bacteria</taxon>
        <taxon>environmental samples</taxon>
    </lineage>
</organism>
<name>K2FA93_9BACT</name>
<dbReference type="NCBIfam" id="TIGR02532">
    <property type="entry name" value="IV_pilin_GFxxxE"/>
    <property type="match status" value="1"/>
</dbReference>
<dbReference type="GO" id="GO:0016020">
    <property type="term" value="C:membrane"/>
    <property type="evidence" value="ECO:0007669"/>
    <property type="project" value="UniProtKB-SubCell"/>
</dbReference>
<evidence type="ECO:0000256" key="4">
    <source>
        <dbReference type="ARBA" id="ARBA00022989"/>
    </source>
</evidence>
<dbReference type="AlphaFoldDB" id="K2FA93"/>
<feature type="transmembrane region" description="Helical" evidence="6">
    <location>
        <begin position="21"/>
        <end position="39"/>
    </location>
</feature>
<reference evidence="7" key="1">
    <citation type="journal article" date="2012" name="Science">
        <title>Fermentation, hydrogen, and sulfur metabolism in multiple uncultivated bacterial phyla.</title>
        <authorList>
            <person name="Wrighton K.C."/>
            <person name="Thomas B.C."/>
            <person name="Sharon I."/>
            <person name="Miller C.S."/>
            <person name="Castelle C.J."/>
            <person name="VerBerkmoes N.C."/>
            <person name="Wilkins M.J."/>
            <person name="Hettich R.L."/>
            <person name="Lipton M.S."/>
            <person name="Williams K.H."/>
            <person name="Long P.E."/>
            <person name="Banfield J.F."/>
        </authorList>
    </citation>
    <scope>NUCLEOTIDE SEQUENCE [LARGE SCALE GENOMIC DNA]</scope>
</reference>